<dbReference type="Proteomes" id="UP000001317">
    <property type="component" value="Chromosome"/>
</dbReference>
<dbReference type="OrthoDB" id="6266601at2"/>
<keyword evidence="2" id="KW-1185">Reference proteome</keyword>
<name>B0TPK8_SHEHH</name>
<protein>
    <submittedName>
        <fullName evidence="1">Type IV pilus assembly PilZ</fullName>
    </submittedName>
</protein>
<dbReference type="EMBL" id="CP000931">
    <property type="protein sequence ID" value="ABZ78809.1"/>
    <property type="molecule type" value="Genomic_DNA"/>
</dbReference>
<reference evidence="1" key="1">
    <citation type="submission" date="2008-01" db="EMBL/GenBank/DDBJ databases">
        <title>Complete sequence of Shewanella halifaxensis HAW-EB4.</title>
        <authorList>
            <consortium name="US DOE Joint Genome Institute"/>
            <person name="Copeland A."/>
            <person name="Lucas S."/>
            <person name="Lapidus A."/>
            <person name="Glavina del Rio T."/>
            <person name="Dalin E."/>
            <person name="Tice H."/>
            <person name="Bruce D."/>
            <person name="Goodwin L."/>
            <person name="Pitluck S."/>
            <person name="Sims D."/>
            <person name="Brettin T."/>
            <person name="Detter J.C."/>
            <person name="Han C."/>
            <person name="Kuske C.R."/>
            <person name="Schmutz J."/>
            <person name="Larimer F."/>
            <person name="Land M."/>
            <person name="Hauser L."/>
            <person name="Kyrpides N."/>
            <person name="Kim E."/>
            <person name="Zhao J.-S."/>
            <person name="Richardson P."/>
        </authorList>
    </citation>
    <scope>NUCLEOTIDE SEQUENCE [LARGE SCALE GENOMIC DNA]</scope>
    <source>
        <strain evidence="1">HAW-EB4</strain>
    </source>
</reference>
<dbReference type="KEGG" id="shl:Shal_4269"/>
<dbReference type="AlphaFoldDB" id="B0TPK8"/>
<accession>B0TPK8</accession>
<sequence>MDEPIIVQAEFIPADKQPITQKKPEEGRQHTRFSLRESNLQDIRFACDGVTVSLVKKYCLMSKTIGIANIKDIGFGGVGLISRCNLQPKQTIFICLEEEYFQIQVMRVAKINHRLNFIGARWAEQDKRQISYITNKIYNLSRSPLI</sequence>
<dbReference type="STRING" id="458817.Shal_4269"/>
<dbReference type="RefSeq" id="WP_012279313.1">
    <property type="nucleotide sequence ID" value="NC_010334.1"/>
</dbReference>
<organism evidence="1 2">
    <name type="scientific">Shewanella halifaxensis (strain HAW-EB4)</name>
    <dbReference type="NCBI Taxonomy" id="458817"/>
    <lineage>
        <taxon>Bacteria</taxon>
        <taxon>Pseudomonadati</taxon>
        <taxon>Pseudomonadota</taxon>
        <taxon>Gammaproteobacteria</taxon>
        <taxon>Alteromonadales</taxon>
        <taxon>Shewanellaceae</taxon>
        <taxon>Shewanella</taxon>
    </lineage>
</organism>
<proteinExistence type="predicted"/>
<evidence type="ECO:0000313" key="2">
    <source>
        <dbReference type="Proteomes" id="UP000001317"/>
    </source>
</evidence>
<gene>
    <name evidence="1" type="ordered locus">Shal_4269</name>
</gene>
<evidence type="ECO:0000313" key="1">
    <source>
        <dbReference type="EMBL" id="ABZ78809.1"/>
    </source>
</evidence>
<dbReference type="eggNOG" id="ENOG502ZT7V">
    <property type="taxonomic scope" value="Bacteria"/>
</dbReference>
<dbReference type="HOGENOM" id="CLU_153915_0_0_6"/>